<dbReference type="PANTHER" id="PTHR22773">
    <property type="entry name" value="NADH DEHYDROGENASE"/>
    <property type="match status" value="1"/>
</dbReference>
<dbReference type="NCBIfam" id="NF004441">
    <property type="entry name" value="PRK05777.1-4"/>
    <property type="match status" value="1"/>
</dbReference>
<evidence type="ECO:0000256" key="6">
    <source>
        <dbReference type="RuleBase" id="RU000320"/>
    </source>
</evidence>
<comment type="subcellular location">
    <subcellularLocation>
        <location evidence="5">Cell membrane</location>
        <topology evidence="5">Multi-pass membrane protein</topology>
    </subcellularLocation>
    <subcellularLocation>
        <location evidence="1">Endomembrane system</location>
        <topology evidence="1">Multi-pass membrane protein</topology>
    </subcellularLocation>
    <subcellularLocation>
        <location evidence="6">Membrane</location>
        <topology evidence="6">Multi-pass membrane protein</topology>
    </subcellularLocation>
</comment>
<feature type="transmembrane region" description="Helical" evidence="5">
    <location>
        <begin position="208"/>
        <end position="227"/>
    </location>
</feature>
<organism evidence="8 9">
    <name type="scientific">Allostreptomyces psammosilenae</name>
    <dbReference type="NCBI Taxonomy" id="1892865"/>
    <lineage>
        <taxon>Bacteria</taxon>
        <taxon>Bacillati</taxon>
        <taxon>Actinomycetota</taxon>
        <taxon>Actinomycetes</taxon>
        <taxon>Kitasatosporales</taxon>
        <taxon>Streptomycetaceae</taxon>
        <taxon>Allostreptomyces</taxon>
    </lineage>
</organism>
<comment type="caution">
    <text evidence="8">The sequence shown here is derived from an EMBL/GenBank/DDBJ whole genome shotgun (WGS) entry which is preliminary data.</text>
</comment>
<dbReference type="EMBL" id="JACBZD010000001">
    <property type="protein sequence ID" value="NYI05842.1"/>
    <property type="molecule type" value="Genomic_DNA"/>
</dbReference>
<feature type="transmembrane region" description="Helical" evidence="5">
    <location>
        <begin position="123"/>
        <end position="141"/>
    </location>
</feature>
<feature type="domain" description="NADH:quinone oxidoreductase/Mrp antiporter transmembrane" evidence="7">
    <location>
        <begin position="201"/>
        <end position="502"/>
    </location>
</feature>
<evidence type="ECO:0000313" key="9">
    <source>
        <dbReference type="Proteomes" id="UP000567795"/>
    </source>
</evidence>
<feature type="transmembrane region" description="Helical" evidence="5">
    <location>
        <begin position="281"/>
        <end position="304"/>
    </location>
</feature>
<feature type="transmembrane region" description="Helical" evidence="5">
    <location>
        <begin position="51"/>
        <end position="71"/>
    </location>
</feature>
<dbReference type="GO" id="GO:0042773">
    <property type="term" value="P:ATP synthesis coupled electron transport"/>
    <property type="evidence" value="ECO:0007669"/>
    <property type="project" value="InterPro"/>
</dbReference>
<comment type="catalytic activity">
    <reaction evidence="5">
        <text>a quinone + NADH + 5 H(+)(in) = a quinol + NAD(+) + 4 H(+)(out)</text>
        <dbReference type="Rhea" id="RHEA:57888"/>
        <dbReference type="ChEBI" id="CHEBI:15378"/>
        <dbReference type="ChEBI" id="CHEBI:24646"/>
        <dbReference type="ChEBI" id="CHEBI:57540"/>
        <dbReference type="ChEBI" id="CHEBI:57945"/>
        <dbReference type="ChEBI" id="CHEBI:132124"/>
    </reaction>
</comment>
<feature type="transmembrane region" description="Helical" evidence="5">
    <location>
        <begin position="409"/>
        <end position="433"/>
    </location>
</feature>
<feature type="transmembrane region" description="Helical" evidence="5">
    <location>
        <begin position="494"/>
        <end position="514"/>
    </location>
</feature>
<comment type="similarity">
    <text evidence="5">Belongs to the complex I subunit 2 family.</text>
</comment>
<name>A0A853A5T0_9ACTN</name>
<dbReference type="Proteomes" id="UP000567795">
    <property type="component" value="Unassembled WGS sequence"/>
</dbReference>
<dbReference type="EC" id="7.1.1.-" evidence="5"/>
<evidence type="ECO:0000256" key="1">
    <source>
        <dbReference type="ARBA" id="ARBA00004127"/>
    </source>
</evidence>
<dbReference type="InterPro" id="IPR010096">
    <property type="entry name" value="NADH-Q_OxRdtase_suN/2"/>
</dbReference>
<keyword evidence="5" id="KW-0874">Quinone</keyword>
<comment type="function">
    <text evidence="5">NDH-1 shuttles electrons from NADH, via FMN and iron-sulfur (Fe-S) centers, to quinones in the respiratory chain. The immediate electron acceptor for the enzyme in this species is believed to be a menaquinone. Couples the redox reaction to proton translocation (for every two electrons transferred, four hydrogen ions are translocated across the cytoplasmic membrane), and thus conserves the redox energy in a proton gradient.</text>
</comment>
<dbReference type="InterPro" id="IPR001750">
    <property type="entry name" value="ND/Mrp_TM"/>
</dbReference>
<reference evidence="8 9" key="1">
    <citation type="submission" date="2020-07" db="EMBL/GenBank/DDBJ databases">
        <title>Sequencing the genomes of 1000 actinobacteria strains.</title>
        <authorList>
            <person name="Klenk H.-P."/>
        </authorList>
    </citation>
    <scope>NUCLEOTIDE SEQUENCE [LARGE SCALE GENOMIC DNA]</scope>
    <source>
        <strain evidence="8 9">DSM 42178</strain>
    </source>
</reference>
<feature type="transmembrane region" description="Helical" evidence="5">
    <location>
        <begin position="385"/>
        <end position="403"/>
    </location>
</feature>
<proteinExistence type="inferred from homology"/>
<dbReference type="NCBIfam" id="TIGR01770">
    <property type="entry name" value="NDH_I_N"/>
    <property type="match status" value="1"/>
</dbReference>
<keyword evidence="9" id="KW-1185">Reference proteome</keyword>
<keyword evidence="2 5" id="KW-0812">Transmembrane</keyword>
<keyword evidence="3 5" id="KW-1133">Transmembrane helix</keyword>
<dbReference type="GO" id="GO:0008137">
    <property type="term" value="F:NADH dehydrogenase (ubiquinone) activity"/>
    <property type="evidence" value="ECO:0007669"/>
    <property type="project" value="InterPro"/>
</dbReference>
<keyword evidence="5" id="KW-0813">Transport</keyword>
<dbReference type="GO" id="GO:0050136">
    <property type="term" value="F:NADH dehydrogenase (quinone) (non-electrogenic) activity"/>
    <property type="evidence" value="ECO:0007669"/>
    <property type="project" value="UniProtKB-UniRule"/>
</dbReference>
<keyword evidence="5" id="KW-1003">Cell membrane</keyword>
<dbReference type="GO" id="GO:0005886">
    <property type="term" value="C:plasma membrane"/>
    <property type="evidence" value="ECO:0007669"/>
    <property type="project" value="UniProtKB-SubCell"/>
</dbReference>
<evidence type="ECO:0000256" key="5">
    <source>
        <dbReference type="HAMAP-Rule" id="MF_00445"/>
    </source>
</evidence>
<protein>
    <recommendedName>
        <fullName evidence="5">NADH-quinone oxidoreductase subunit N</fullName>
        <ecNumber evidence="5">7.1.1.-</ecNumber>
    </recommendedName>
    <alternativeName>
        <fullName evidence="5">NADH dehydrogenase I subunit N</fullName>
    </alternativeName>
    <alternativeName>
        <fullName evidence="5">NDH-1 subunit N</fullName>
    </alternativeName>
</protein>
<feature type="transmembrane region" description="Helical" evidence="5">
    <location>
        <begin position="325"/>
        <end position="347"/>
    </location>
</feature>
<evidence type="ECO:0000256" key="2">
    <source>
        <dbReference type="ARBA" id="ARBA00022692"/>
    </source>
</evidence>
<feature type="transmembrane region" description="Helical" evidence="5">
    <location>
        <begin position="184"/>
        <end position="202"/>
    </location>
</feature>
<evidence type="ECO:0000256" key="4">
    <source>
        <dbReference type="ARBA" id="ARBA00023136"/>
    </source>
</evidence>
<dbReference type="GO" id="GO:0012505">
    <property type="term" value="C:endomembrane system"/>
    <property type="evidence" value="ECO:0007669"/>
    <property type="project" value="UniProtKB-SubCell"/>
</dbReference>
<evidence type="ECO:0000256" key="3">
    <source>
        <dbReference type="ARBA" id="ARBA00022989"/>
    </source>
</evidence>
<evidence type="ECO:0000313" key="8">
    <source>
        <dbReference type="EMBL" id="NYI05842.1"/>
    </source>
</evidence>
<sequence>MIGTTLGTLAAAGAAGAGETVHRLWTTAATQPTPTQPLPGIDAPEIEYTQLAPILIVVGVSIVGMLVEAFVPRRWRYRVQVPLALAGLVAGFVAVIALALAGYASETPLLAAEGAVAVDGPALFLQGTVLLVAVVAVLTFAERRLEPRGADEAPVDSFAAQAATVPGSVQERKAAAAGFTTTEVYPLALFAVAGMLVFPAAADLLTMFVALEVLSLPLYILCGLARRRRLLSQEAAMKYFLLGAFASAFFLFGVAMLYGYAGTTSLSGIADTVAGYPSTAAAAAIGNDALLLTGLGLVAVGLLFKIGAVPFHAWTPDVYQGAPTPVTGFMAAATKVAAFGALLRLLYVALPGLSWDWRPVMWGVAIATMVVGAVVAVTQTDVKRLLAYSSIAHAGFLLTGAVASNEAGISSVLFYLAAYSFVTLGAFAVVTLVRDAGGEATHLSRWDGLGRRSPVVATAFAIFLLAFAGIPLTSGFIGKFAVFSAAAEGGATPLVIVGVLCSAVAAFFYVRVIVRMFFNPPRVDGPTVAVPSPFTTVAIALGVAVTVALGLLPQAALDLADAAAVFAG</sequence>
<keyword evidence="5" id="KW-0520">NAD</keyword>
<feature type="transmembrane region" description="Helical" evidence="5">
    <location>
        <begin position="83"/>
        <end position="103"/>
    </location>
</feature>
<feature type="transmembrane region" description="Helical" evidence="5">
    <location>
        <begin position="359"/>
        <end position="378"/>
    </location>
</feature>
<dbReference type="GO" id="GO:0048038">
    <property type="term" value="F:quinone binding"/>
    <property type="evidence" value="ECO:0007669"/>
    <property type="project" value="UniProtKB-KW"/>
</dbReference>
<feature type="transmembrane region" description="Helical" evidence="5">
    <location>
        <begin position="454"/>
        <end position="474"/>
    </location>
</feature>
<dbReference type="Pfam" id="PF00361">
    <property type="entry name" value="Proton_antipo_M"/>
    <property type="match status" value="1"/>
</dbReference>
<dbReference type="AlphaFoldDB" id="A0A853A5T0"/>
<accession>A0A853A5T0</accession>
<evidence type="ECO:0000259" key="7">
    <source>
        <dbReference type="Pfam" id="PF00361"/>
    </source>
</evidence>
<gene>
    <name evidence="5" type="primary">nuoN</name>
    <name evidence="8" type="ORF">FHU37_002785</name>
</gene>
<comment type="subunit">
    <text evidence="5">NDH-1 is composed of 14 different subunits. Subunits NuoA, H, J, K, L, M, N constitute the membrane sector of the complex.</text>
</comment>
<feature type="transmembrane region" description="Helical" evidence="5">
    <location>
        <begin position="534"/>
        <end position="552"/>
    </location>
</feature>
<dbReference type="HAMAP" id="MF_00445">
    <property type="entry name" value="NDH1_NuoN_1"/>
    <property type="match status" value="1"/>
</dbReference>
<feature type="transmembrane region" description="Helical" evidence="5">
    <location>
        <begin position="239"/>
        <end position="261"/>
    </location>
</feature>
<keyword evidence="5" id="KW-1278">Translocase</keyword>
<keyword evidence="4 5" id="KW-0472">Membrane</keyword>
<dbReference type="RefSeq" id="WP_179814503.1">
    <property type="nucleotide sequence ID" value="NZ_JACBZD010000001.1"/>
</dbReference>